<gene>
    <name evidence="2" type="ORF">FHX40_0654</name>
</gene>
<feature type="region of interest" description="Disordered" evidence="1">
    <location>
        <begin position="118"/>
        <end position="142"/>
    </location>
</feature>
<protein>
    <recommendedName>
        <fullName evidence="4">Type III secretion system (T3SS) SseB-like protein</fullName>
    </recommendedName>
</protein>
<feature type="compositionally biased region" description="Polar residues" evidence="1">
    <location>
        <begin position="130"/>
        <end position="139"/>
    </location>
</feature>
<proteinExistence type="predicted"/>
<dbReference type="EMBL" id="VFPQ01000001">
    <property type="protein sequence ID" value="TQM73995.1"/>
    <property type="molecule type" value="Genomic_DNA"/>
</dbReference>
<dbReference type="OrthoDB" id="3519703at2"/>
<name>A0A543ITU3_9ACTN</name>
<evidence type="ECO:0000256" key="1">
    <source>
        <dbReference type="SAM" id="MobiDB-lite"/>
    </source>
</evidence>
<sequence length="340" mass="34979">MSIGNPALGEVLAQHGSPHRLLAALAEGGILVAVRPDRSVVLGTTQAGERVLLGYTSPATYARHRGSHRLSECDAQTIIDIQRVTGVREIVIDAAGPAAAAIPIADLKRYLEVNPPAPSPALATPTGTAQSGTAQSGTGTAPRAYATGAMATIPRSSAYPGTAQGAPPAAPPGPPARELPGSAPVPPTPAGPAFPAPAAPPAASAAPPPGSLQAWVPAPRPHLSGPMQQVDPGYKRINHPILPALRFALAELLYDFPLVHHVWISGARTISGAEGIMLHVKVHSEMAEDIVKDLHRLVRARLPQLAASGAPVLMARVADAHTERRMIEIGAHVVCAGVAE</sequence>
<accession>A0A543ITU3</accession>
<reference evidence="2 3" key="1">
    <citation type="submission" date="2019-06" db="EMBL/GenBank/DDBJ databases">
        <title>Sequencing the genomes of 1000 actinobacteria strains.</title>
        <authorList>
            <person name="Klenk H.-P."/>
        </authorList>
    </citation>
    <scope>NUCLEOTIDE SEQUENCE [LARGE SCALE GENOMIC DNA]</scope>
    <source>
        <strain evidence="2 3">DSM 43186</strain>
    </source>
</reference>
<comment type="caution">
    <text evidence="2">The sequence shown here is derived from an EMBL/GenBank/DDBJ whole genome shotgun (WGS) entry which is preliminary data.</text>
</comment>
<keyword evidence="3" id="KW-1185">Reference proteome</keyword>
<dbReference type="AlphaFoldDB" id="A0A543ITU3"/>
<organism evidence="2 3">
    <name type="scientific">Thermopolyspora flexuosa</name>
    <dbReference type="NCBI Taxonomy" id="103836"/>
    <lineage>
        <taxon>Bacteria</taxon>
        <taxon>Bacillati</taxon>
        <taxon>Actinomycetota</taxon>
        <taxon>Actinomycetes</taxon>
        <taxon>Streptosporangiales</taxon>
        <taxon>Streptosporangiaceae</taxon>
        <taxon>Thermopolyspora</taxon>
    </lineage>
</organism>
<dbReference type="RefSeq" id="WP_142258231.1">
    <property type="nucleotide sequence ID" value="NZ_BMPV01000008.1"/>
</dbReference>
<evidence type="ECO:0008006" key="4">
    <source>
        <dbReference type="Google" id="ProtNLM"/>
    </source>
</evidence>
<evidence type="ECO:0000313" key="2">
    <source>
        <dbReference type="EMBL" id="TQM73995.1"/>
    </source>
</evidence>
<feature type="compositionally biased region" description="Pro residues" evidence="1">
    <location>
        <begin position="168"/>
        <end position="210"/>
    </location>
</feature>
<feature type="compositionally biased region" description="Low complexity" evidence="1">
    <location>
        <begin position="158"/>
        <end position="167"/>
    </location>
</feature>
<dbReference type="Proteomes" id="UP000319213">
    <property type="component" value="Unassembled WGS sequence"/>
</dbReference>
<feature type="region of interest" description="Disordered" evidence="1">
    <location>
        <begin position="155"/>
        <end position="231"/>
    </location>
</feature>
<evidence type="ECO:0000313" key="3">
    <source>
        <dbReference type="Proteomes" id="UP000319213"/>
    </source>
</evidence>
<feature type="compositionally biased region" description="Low complexity" evidence="1">
    <location>
        <begin position="120"/>
        <end position="129"/>
    </location>
</feature>